<keyword evidence="2" id="KW-1185">Reference proteome</keyword>
<gene>
    <name evidence="1" type="ORF">Psch_02272</name>
</gene>
<name>A0A4Y7R9A9_9FIRM</name>
<organism evidence="1 2">
    <name type="scientific">Pelotomaculum schinkii</name>
    <dbReference type="NCBI Taxonomy" id="78350"/>
    <lineage>
        <taxon>Bacteria</taxon>
        <taxon>Bacillati</taxon>
        <taxon>Bacillota</taxon>
        <taxon>Clostridia</taxon>
        <taxon>Eubacteriales</taxon>
        <taxon>Desulfotomaculaceae</taxon>
        <taxon>Pelotomaculum</taxon>
    </lineage>
</organism>
<dbReference type="EMBL" id="QFGA01000002">
    <property type="protein sequence ID" value="TEB05231.1"/>
    <property type="molecule type" value="Genomic_DNA"/>
</dbReference>
<protein>
    <submittedName>
        <fullName evidence="1">Uncharacterized protein</fullName>
    </submittedName>
</protein>
<reference evidence="1 2" key="1">
    <citation type="journal article" date="2018" name="Environ. Microbiol.">
        <title>Novel energy conservation strategies and behaviour of Pelotomaculum schinkii driving syntrophic propionate catabolism.</title>
        <authorList>
            <person name="Hidalgo-Ahumada C.A.P."/>
            <person name="Nobu M.K."/>
            <person name="Narihiro T."/>
            <person name="Tamaki H."/>
            <person name="Liu W.T."/>
            <person name="Kamagata Y."/>
            <person name="Stams A.J.M."/>
            <person name="Imachi H."/>
            <person name="Sousa D.Z."/>
        </authorList>
    </citation>
    <scope>NUCLEOTIDE SEQUENCE [LARGE SCALE GENOMIC DNA]</scope>
    <source>
        <strain evidence="1 2">HH</strain>
    </source>
</reference>
<evidence type="ECO:0000313" key="1">
    <source>
        <dbReference type="EMBL" id="TEB05231.1"/>
    </source>
</evidence>
<sequence length="37" mass="3982">MPTQRNVAAAILEQLAAWGVHNAYGLVGDDIFLNKIA</sequence>
<proteinExistence type="predicted"/>
<evidence type="ECO:0000313" key="2">
    <source>
        <dbReference type="Proteomes" id="UP000298324"/>
    </source>
</evidence>
<accession>A0A4Y7R9A9</accession>
<comment type="caution">
    <text evidence="1">The sequence shown here is derived from an EMBL/GenBank/DDBJ whole genome shotgun (WGS) entry which is preliminary data.</text>
</comment>
<dbReference type="Proteomes" id="UP000298324">
    <property type="component" value="Unassembled WGS sequence"/>
</dbReference>
<dbReference type="AlphaFoldDB" id="A0A4Y7R9A9"/>